<keyword evidence="3" id="KW-1185">Reference proteome</keyword>
<dbReference type="AlphaFoldDB" id="A0A9W7VZZ3"/>
<feature type="region of interest" description="Disordered" evidence="1">
    <location>
        <begin position="94"/>
        <end position="121"/>
    </location>
</feature>
<dbReference type="InterPro" id="IPR024388">
    <property type="entry name" value="Ribosomal_mL58"/>
</dbReference>
<feature type="compositionally biased region" description="Polar residues" evidence="1">
    <location>
        <begin position="94"/>
        <end position="116"/>
    </location>
</feature>
<dbReference type="Pfam" id="PF12824">
    <property type="entry name" value="MRP-L20"/>
    <property type="match status" value="1"/>
</dbReference>
<evidence type="ECO:0000313" key="2">
    <source>
        <dbReference type="EMBL" id="KAH9824535.1"/>
    </source>
</evidence>
<dbReference type="GO" id="GO:0005762">
    <property type="term" value="C:mitochondrial large ribosomal subunit"/>
    <property type="evidence" value="ECO:0007669"/>
    <property type="project" value="TreeGrafter"/>
</dbReference>
<dbReference type="PANTHER" id="PTHR28266">
    <property type="entry name" value="54S RIBOSOMAL PROTEIN L20, MITOCHONDRIAL"/>
    <property type="match status" value="1"/>
</dbReference>
<dbReference type="EMBL" id="RIBY02002145">
    <property type="protein sequence ID" value="KAH9824535.1"/>
    <property type="molecule type" value="Genomic_DNA"/>
</dbReference>
<proteinExistence type="predicted"/>
<organism evidence="2 3">
    <name type="scientific">Teratosphaeria destructans</name>
    <dbReference type="NCBI Taxonomy" id="418781"/>
    <lineage>
        <taxon>Eukaryota</taxon>
        <taxon>Fungi</taxon>
        <taxon>Dikarya</taxon>
        <taxon>Ascomycota</taxon>
        <taxon>Pezizomycotina</taxon>
        <taxon>Dothideomycetes</taxon>
        <taxon>Dothideomycetidae</taxon>
        <taxon>Mycosphaerellales</taxon>
        <taxon>Teratosphaeriaceae</taxon>
        <taxon>Teratosphaeria</taxon>
    </lineage>
</organism>
<name>A0A9W7VZZ3_9PEZI</name>
<keyword evidence="2" id="KW-0687">Ribonucleoprotein</keyword>
<accession>A0A9W7VZZ3</accession>
<dbReference type="PANTHER" id="PTHR28266:SF1">
    <property type="entry name" value="LARGE RIBOSOMAL SUBUNIT PROTEIN ML58"/>
    <property type="match status" value="1"/>
</dbReference>
<evidence type="ECO:0000256" key="1">
    <source>
        <dbReference type="SAM" id="MobiDB-lite"/>
    </source>
</evidence>
<feature type="region of interest" description="Disordered" evidence="1">
    <location>
        <begin position="199"/>
        <end position="221"/>
    </location>
</feature>
<protein>
    <submittedName>
        <fullName evidence="2">Mitochondrial ribosomal protein subunit L20</fullName>
    </submittedName>
</protein>
<reference evidence="2 3" key="1">
    <citation type="journal article" date="2018" name="IMA Fungus">
        <title>IMA Genome-F 10: Nine draft genome sequences of Claviceps purpurea s.lat., including C. arundinis, C. humidiphila, and C. cf. spartinae, pseudomolecules for the pitch canker pathogen Fusarium circinatum, draft genome of Davidsoniella eucalypti, Grosmannia galeiformis, Quambalaria eucalypti, and Teratosphaeria destructans.</title>
        <authorList>
            <person name="Wingfield B.D."/>
            <person name="Liu M."/>
            <person name="Nguyen H.D."/>
            <person name="Lane F.A."/>
            <person name="Morgan S.W."/>
            <person name="De Vos L."/>
            <person name="Wilken P.M."/>
            <person name="Duong T.A."/>
            <person name="Aylward J."/>
            <person name="Coetzee M.P."/>
            <person name="Dadej K."/>
            <person name="De Beer Z.W."/>
            <person name="Findlay W."/>
            <person name="Havenga M."/>
            <person name="Kolarik M."/>
            <person name="Menzies J.G."/>
            <person name="Naidoo K."/>
            <person name="Pochopski O."/>
            <person name="Shoukouhi P."/>
            <person name="Santana Q.C."/>
            <person name="Seifert K.A."/>
            <person name="Soal N."/>
            <person name="Steenkamp E.T."/>
            <person name="Tatham C.T."/>
            <person name="van der Nest M.A."/>
            <person name="Wingfield M.J."/>
        </authorList>
    </citation>
    <scope>NUCLEOTIDE SEQUENCE [LARGE SCALE GENOMIC DNA]</scope>
    <source>
        <strain evidence="2">CMW44962</strain>
    </source>
</reference>
<comment type="caution">
    <text evidence="2">The sequence shown here is derived from an EMBL/GenBank/DDBJ whole genome shotgun (WGS) entry which is preliminary data.</text>
</comment>
<evidence type="ECO:0000313" key="3">
    <source>
        <dbReference type="Proteomes" id="UP001138500"/>
    </source>
</evidence>
<dbReference type="Proteomes" id="UP001138500">
    <property type="component" value="Unassembled WGS sequence"/>
</dbReference>
<dbReference type="OrthoDB" id="6021263at2759"/>
<dbReference type="GO" id="GO:0003735">
    <property type="term" value="F:structural constituent of ribosome"/>
    <property type="evidence" value="ECO:0007669"/>
    <property type="project" value="TreeGrafter"/>
</dbReference>
<sequence length="221" mass="25682">MAKNILGRLFRPSFPSLEFSGYVGQSCKRHQSSYRRTRKALRVRPDPSFLPATTETQDHIIFNPPSSVPNVYHTPQKFLPKTDPRRKIHTAAQISAAVNQPPSTSTSRLLPQQPTIKQPLPEPIRPIYQKKYHVTPEQVEEIRRLRKEDPRHWTRFRLAEKYECSQFFIGLCCSTPEAATPPELAAHYKADLESIKSKWGPRKREAREMRSERKKLWGRDA</sequence>
<reference evidence="2 3" key="2">
    <citation type="journal article" date="2021" name="Curr. Genet.">
        <title>Genetic response to nitrogen starvation in the aggressive Eucalyptus foliar pathogen Teratosphaeria destructans.</title>
        <authorList>
            <person name="Havenga M."/>
            <person name="Wingfield B.D."/>
            <person name="Wingfield M.J."/>
            <person name="Dreyer L.L."/>
            <person name="Roets F."/>
            <person name="Aylward J."/>
        </authorList>
    </citation>
    <scope>NUCLEOTIDE SEQUENCE [LARGE SCALE GENOMIC DNA]</scope>
    <source>
        <strain evidence="2">CMW44962</strain>
    </source>
</reference>
<keyword evidence="2" id="KW-0689">Ribosomal protein</keyword>
<gene>
    <name evidence="2" type="ORF">Tdes44962_MAKER04355</name>
</gene>